<dbReference type="GO" id="GO:0004540">
    <property type="term" value="F:RNA nuclease activity"/>
    <property type="evidence" value="ECO:0007669"/>
    <property type="project" value="InterPro"/>
</dbReference>
<dbReference type="InterPro" id="IPR024768">
    <property type="entry name" value="Marf1"/>
</dbReference>
<evidence type="ECO:0000313" key="4">
    <source>
        <dbReference type="Proteomes" id="UP000305067"/>
    </source>
</evidence>
<proteinExistence type="predicted"/>
<feature type="compositionally biased region" description="Polar residues" evidence="1">
    <location>
        <begin position="378"/>
        <end position="400"/>
    </location>
</feature>
<feature type="compositionally biased region" description="Basic and acidic residues" evidence="1">
    <location>
        <begin position="516"/>
        <end position="525"/>
    </location>
</feature>
<feature type="region of interest" description="Disordered" evidence="1">
    <location>
        <begin position="337"/>
        <end position="404"/>
    </location>
</feature>
<dbReference type="CDD" id="cd10910">
    <property type="entry name" value="PIN_limkain_b1_N_like"/>
    <property type="match status" value="1"/>
</dbReference>
<evidence type="ECO:0000259" key="2">
    <source>
        <dbReference type="Pfam" id="PF01936"/>
    </source>
</evidence>
<dbReference type="Proteomes" id="UP000305067">
    <property type="component" value="Unassembled WGS sequence"/>
</dbReference>
<dbReference type="Gene3D" id="3.40.50.1010">
    <property type="entry name" value="5'-nuclease"/>
    <property type="match status" value="1"/>
</dbReference>
<dbReference type="OrthoDB" id="549353at2759"/>
<feature type="region of interest" description="Disordered" evidence="1">
    <location>
        <begin position="468"/>
        <end position="550"/>
    </location>
</feature>
<dbReference type="InterPro" id="IPR021139">
    <property type="entry name" value="NYN"/>
</dbReference>
<dbReference type="PANTHER" id="PTHR14379">
    <property type="entry name" value="LIMKAIN B LKAP"/>
    <property type="match status" value="1"/>
</dbReference>
<dbReference type="GO" id="GO:0005777">
    <property type="term" value="C:peroxisome"/>
    <property type="evidence" value="ECO:0007669"/>
    <property type="project" value="InterPro"/>
</dbReference>
<organism evidence="3 4">
    <name type="scientific">Pterulicium gracile</name>
    <dbReference type="NCBI Taxonomy" id="1884261"/>
    <lineage>
        <taxon>Eukaryota</taxon>
        <taxon>Fungi</taxon>
        <taxon>Dikarya</taxon>
        <taxon>Basidiomycota</taxon>
        <taxon>Agaricomycotina</taxon>
        <taxon>Agaricomycetes</taxon>
        <taxon>Agaricomycetidae</taxon>
        <taxon>Agaricales</taxon>
        <taxon>Pleurotineae</taxon>
        <taxon>Pterulaceae</taxon>
        <taxon>Pterulicium</taxon>
    </lineage>
</organism>
<gene>
    <name evidence="3" type="ORF">BDV98DRAFT_2204</name>
</gene>
<dbReference type="AlphaFoldDB" id="A0A5C3QY14"/>
<feature type="region of interest" description="Disordered" evidence="1">
    <location>
        <begin position="649"/>
        <end position="671"/>
    </location>
</feature>
<dbReference type="STRING" id="1884261.A0A5C3QY14"/>
<protein>
    <submittedName>
        <fullName evidence="3">NYN domain-containing protein</fullName>
    </submittedName>
</protein>
<name>A0A5C3QY14_9AGAR</name>
<dbReference type="PANTHER" id="PTHR14379:SF3">
    <property type="entry name" value="MEIOSIS REGULATOR AND MRNA STABILITY FACTOR 1"/>
    <property type="match status" value="1"/>
</dbReference>
<feature type="region of interest" description="Disordered" evidence="1">
    <location>
        <begin position="220"/>
        <end position="247"/>
    </location>
</feature>
<feature type="compositionally biased region" description="Polar residues" evidence="1">
    <location>
        <begin position="345"/>
        <end position="356"/>
    </location>
</feature>
<dbReference type="GO" id="GO:1905762">
    <property type="term" value="F:CCR4-NOT complex binding"/>
    <property type="evidence" value="ECO:0007669"/>
    <property type="project" value="TreeGrafter"/>
</dbReference>
<evidence type="ECO:0000256" key="1">
    <source>
        <dbReference type="SAM" id="MobiDB-lite"/>
    </source>
</evidence>
<sequence>MPVSTPSRDVLVFWDYENCRPPSNSTGQDVADAIRHLAHQFGGTIKTFRAYVGISDSASMMTGKSATLHSQLQLSGVSMIDCPHIGSKDVADIMMIAWWLPAVDIMTAAMDSVAEETTFVVITEDKDFTYALSTLRLRNYQVVLIHKDQAHPILRSRASQCHDWNAVVNQNKAPTNDTCNPPGTSIGDAAEPTSTVATEYLPATPASSYMTEWESCKSSFKSSSSSVHHHSSSGERPPVYNLKSAPQIPTTTGATDAFGARLMGGAPPIAHHASISPPPANTHALLGHHPSSSVPTMSLPNGTVNFTRSITSNGIPQSQLEGIDSGSFIGTPETIQVHRPASCVGTGTTVPSTSEIPTPPRDSSEHAPIASPRPPSPGSVNPRSTPSIPLVPQSPSTQSHTRQDLDVPQAPVAVIGAESGVLPVAATSPLTAVSTPPPKAPTLPTTPSISCPQVERVSSIISIADTELGDDMDEDHGAPTHPMGMDDRNDLPGHLVASTDPPHLSRSSTVVPDTQDLPRNHDLPGNRDLPVYDWDSLPSPSKIGREDPASERRIEQIFDGRRAMEPLTPWTPTPPAPIRETFSPEVFQQTVVASAFDTPSASRLCNRPNDASPGVSFSFQPYLQPKKIVQPNPSLSLFDFSRAIDAPSFQPGSPWHSPTSVQPSTSAHAAQTDASMYHVPPPAMSQLVDEPPPAPLKEIPPGMTILIQVLEEWSASCQPKAPKASVLSTILALEPDLFAHAGVLSSSAYFSKSETLRVAKMGSGGSSPAVPWISLNEVWKTLYRDPRPLGVGKFAPTSPVIGHSVSSPLSASPTGLTSSTKSALPAHFVSLVTVLENTRSTGSKLPEGAVLRSALSHQLLQSDKQIYATSGFGTFTAFAEAAEKAGIVQLGSVPGKPGSEWIRVVDWRERYSLPLSGSSSSGPSYLASPTPIPFQPVPKFTPVPVPTPKPVSKTPPPKPKQVVKAASPAPKLVVQAEFQPLVRVLRELSSKGNNRHTRIKLGMELSEATYKKAGVKNFKPYIALAEKANVIDIGGAGPNAWVSLRTEWA</sequence>
<accession>A0A5C3QY14</accession>
<dbReference type="EMBL" id="ML178814">
    <property type="protein sequence ID" value="TFL06885.1"/>
    <property type="molecule type" value="Genomic_DNA"/>
</dbReference>
<feature type="region of interest" description="Disordered" evidence="1">
    <location>
        <begin position="432"/>
        <end position="456"/>
    </location>
</feature>
<dbReference type="GO" id="GO:0010468">
    <property type="term" value="P:regulation of gene expression"/>
    <property type="evidence" value="ECO:0007669"/>
    <property type="project" value="InterPro"/>
</dbReference>
<keyword evidence="4" id="KW-1185">Reference proteome</keyword>
<evidence type="ECO:0000313" key="3">
    <source>
        <dbReference type="EMBL" id="TFL06885.1"/>
    </source>
</evidence>
<reference evidence="3 4" key="1">
    <citation type="journal article" date="2019" name="Nat. Ecol. Evol.">
        <title>Megaphylogeny resolves global patterns of mushroom evolution.</title>
        <authorList>
            <person name="Varga T."/>
            <person name="Krizsan K."/>
            <person name="Foldi C."/>
            <person name="Dima B."/>
            <person name="Sanchez-Garcia M."/>
            <person name="Sanchez-Ramirez S."/>
            <person name="Szollosi G.J."/>
            <person name="Szarkandi J.G."/>
            <person name="Papp V."/>
            <person name="Albert L."/>
            <person name="Andreopoulos W."/>
            <person name="Angelini C."/>
            <person name="Antonin V."/>
            <person name="Barry K.W."/>
            <person name="Bougher N.L."/>
            <person name="Buchanan P."/>
            <person name="Buyck B."/>
            <person name="Bense V."/>
            <person name="Catcheside P."/>
            <person name="Chovatia M."/>
            <person name="Cooper J."/>
            <person name="Damon W."/>
            <person name="Desjardin D."/>
            <person name="Finy P."/>
            <person name="Geml J."/>
            <person name="Haridas S."/>
            <person name="Hughes K."/>
            <person name="Justo A."/>
            <person name="Karasinski D."/>
            <person name="Kautmanova I."/>
            <person name="Kiss B."/>
            <person name="Kocsube S."/>
            <person name="Kotiranta H."/>
            <person name="LaButti K.M."/>
            <person name="Lechner B.E."/>
            <person name="Liimatainen K."/>
            <person name="Lipzen A."/>
            <person name="Lukacs Z."/>
            <person name="Mihaltcheva S."/>
            <person name="Morgado L.N."/>
            <person name="Niskanen T."/>
            <person name="Noordeloos M.E."/>
            <person name="Ohm R.A."/>
            <person name="Ortiz-Santana B."/>
            <person name="Ovrebo C."/>
            <person name="Racz N."/>
            <person name="Riley R."/>
            <person name="Savchenko A."/>
            <person name="Shiryaev A."/>
            <person name="Soop K."/>
            <person name="Spirin V."/>
            <person name="Szebenyi C."/>
            <person name="Tomsovsky M."/>
            <person name="Tulloss R.E."/>
            <person name="Uehling J."/>
            <person name="Grigoriev I.V."/>
            <person name="Vagvolgyi C."/>
            <person name="Papp T."/>
            <person name="Martin F.M."/>
            <person name="Miettinen O."/>
            <person name="Hibbett D.S."/>
            <person name="Nagy L.G."/>
        </authorList>
    </citation>
    <scope>NUCLEOTIDE SEQUENCE [LARGE SCALE GENOMIC DNA]</scope>
    <source>
        <strain evidence="3 4">CBS 309.79</strain>
    </source>
</reference>
<feature type="domain" description="NYN" evidence="2">
    <location>
        <begin position="10"/>
        <end position="163"/>
    </location>
</feature>
<dbReference type="Pfam" id="PF01936">
    <property type="entry name" value="NYN"/>
    <property type="match status" value="1"/>
</dbReference>
<feature type="compositionally biased region" description="Polar residues" evidence="1">
    <location>
        <begin position="656"/>
        <end position="671"/>
    </location>
</feature>